<reference evidence="1 2" key="1">
    <citation type="submission" date="2018-11" db="EMBL/GenBank/DDBJ databases">
        <authorList>
            <consortium name="Pathogen Informatics"/>
        </authorList>
    </citation>
    <scope>NUCLEOTIDE SEQUENCE [LARGE SCALE GENOMIC DNA]</scope>
</reference>
<keyword evidence="2" id="KW-1185">Reference proteome</keyword>
<name>A0A3P7M8A1_9BILA</name>
<proteinExistence type="predicted"/>
<accession>A0A3P7M8A1</accession>
<protein>
    <submittedName>
        <fullName evidence="1">Uncharacterized protein</fullName>
    </submittedName>
</protein>
<dbReference type="Proteomes" id="UP000271098">
    <property type="component" value="Unassembled WGS sequence"/>
</dbReference>
<evidence type="ECO:0000313" key="2">
    <source>
        <dbReference type="Proteomes" id="UP000271098"/>
    </source>
</evidence>
<dbReference type="AlphaFoldDB" id="A0A3P7M8A1"/>
<organism evidence="1 2">
    <name type="scientific">Gongylonema pulchrum</name>
    <dbReference type="NCBI Taxonomy" id="637853"/>
    <lineage>
        <taxon>Eukaryota</taxon>
        <taxon>Metazoa</taxon>
        <taxon>Ecdysozoa</taxon>
        <taxon>Nematoda</taxon>
        <taxon>Chromadorea</taxon>
        <taxon>Rhabditida</taxon>
        <taxon>Spirurina</taxon>
        <taxon>Spiruromorpha</taxon>
        <taxon>Spiruroidea</taxon>
        <taxon>Gongylonematidae</taxon>
        <taxon>Gongylonema</taxon>
    </lineage>
</organism>
<evidence type="ECO:0000313" key="1">
    <source>
        <dbReference type="EMBL" id="VDN25645.1"/>
    </source>
</evidence>
<dbReference type="EMBL" id="UYRT01082200">
    <property type="protein sequence ID" value="VDN25645.1"/>
    <property type="molecule type" value="Genomic_DNA"/>
</dbReference>
<sequence length="171" mass="19563">MDSHETNILRMSCAATAACRQLSCWQLLKMKALLREVDLETAFKHFKITINDCAITEEIDEEVETFVAYPLASAELANNYEQWKVLLWSELSHHDWMLGLLWAAVTVPLETVNTEKILSFFSSADEKAVSEAIHAICVRKRNECTGRDDRFDGPSLLRIVKEPVSYVHFDK</sequence>
<gene>
    <name evidence="1" type="ORF">GPUH_LOCUS15248</name>
</gene>